<dbReference type="Proteomes" id="UP000602004">
    <property type="component" value="Unassembled WGS sequence"/>
</dbReference>
<dbReference type="Pfam" id="PF13175">
    <property type="entry name" value="AAA_15"/>
    <property type="match status" value="1"/>
</dbReference>
<dbReference type="PANTHER" id="PTHR43581:SF4">
    <property type="entry name" value="ATP_GTP PHOSPHATASE"/>
    <property type="match status" value="1"/>
</dbReference>
<evidence type="ECO:0000313" key="4">
    <source>
        <dbReference type="Proteomes" id="UP000602004"/>
    </source>
</evidence>
<dbReference type="Gene3D" id="3.40.50.300">
    <property type="entry name" value="P-loop containing nucleotide triphosphate hydrolases"/>
    <property type="match status" value="2"/>
</dbReference>
<dbReference type="PANTHER" id="PTHR43581">
    <property type="entry name" value="ATP/GTP PHOSPHATASE"/>
    <property type="match status" value="1"/>
</dbReference>
<organism evidence="3 4">
    <name type="scientific">Paraburkholderia caffeinilytica</name>
    <dbReference type="NCBI Taxonomy" id="1761016"/>
    <lineage>
        <taxon>Bacteria</taxon>
        <taxon>Pseudomonadati</taxon>
        <taxon>Pseudomonadota</taxon>
        <taxon>Betaproteobacteria</taxon>
        <taxon>Burkholderiales</taxon>
        <taxon>Burkholderiaceae</taxon>
        <taxon>Paraburkholderia</taxon>
    </lineage>
</organism>
<reference evidence="4" key="1">
    <citation type="journal article" date="2019" name="Int. J. Syst. Evol. Microbiol.">
        <title>The Global Catalogue of Microorganisms (GCM) 10K type strain sequencing project: providing services to taxonomists for standard genome sequencing and annotation.</title>
        <authorList>
            <consortium name="The Broad Institute Genomics Platform"/>
            <consortium name="The Broad Institute Genome Sequencing Center for Infectious Disease"/>
            <person name="Wu L."/>
            <person name="Ma J."/>
        </authorList>
    </citation>
    <scope>NUCLEOTIDE SEQUENCE [LARGE SCALE GENOMIC DNA]</scope>
    <source>
        <strain evidence="4">CGMCC 1.15103</strain>
    </source>
</reference>
<evidence type="ECO:0000259" key="2">
    <source>
        <dbReference type="Pfam" id="PF13304"/>
    </source>
</evidence>
<dbReference type="InterPro" id="IPR027417">
    <property type="entry name" value="P-loop_NTPase"/>
</dbReference>
<dbReference type="CDD" id="cd00267">
    <property type="entry name" value="ABC_ATPase"/>
    <property type="match status" value="1"/>
</dbReference>
<evidence type="ECO:0008006" key="5">
    <source>
        <dbReference type="Google" id="ProtNLM"/>
    </source>
</evidence>
<comment type="caution">
    <text evidence="3">The sequence shown here is derived from an EMBL/GenBank/DDBJ whole genome shotgun (WGS) entry which is preliminary data.</text>
</comment>
<keyword evidence="4" id="KW-1185">Reference proteome</keyword>
<dbReference type="InterPro" id="IPR041685">
    <property type="entry name" value="AAA_GajA/Old/RecF-like"/>
</dbReference>
<feature type="domain" description="Endonuclease GajA/Old nuclease/RecF-like AAA" evidence="1">
    <location>
        <begin position="1"/>
        <end position="52"/>
    </location>
</feature>
<evidence type="ECO:0000313" key="3">
    <source>
        <dbReference type="EMBL" id="GGC36684.1"/>
    </source>
</evidence>
<name>A0ABQ1MBX5_9BURK</name>
<evidence type="ECO:0000259" key="1">
    <source>
        <dbReference type="Pfam" id="PF13175"/>
    </source>
</evidence>
<dbReference type="RefSeq" id="WP_115781382.1">
    <property type="nucleotide sequence ID" value="NZ_BMHL01000003.1"/>
</dbReference>
<dbReference type="EMBL" id="BMHL01000003">
    <property type="protein sequence ID" value="GGC36684.1"/>
    <property type="molecule type" value="Genomic_DNA"/>
</dbReference>
<dbReference type="InterPro" id="IPR003959">
    <property type="entry name" value="ATPase_AAA_core"/>
</dbReference>
<protein>
    <recommendedName>
        <fullName evidence="5">DNA replication and repair protein RecF</fullName>
    </recommendedName>
</protein>
<dbReference type="Pfam" id="PF13304">
    <property type="entry name" value="AAA_21"/>
    <property type="match status" value="1"/>
</dbReference>
<dbReference type="InterPro" id="IPR051396">
    <property type="entry name" value="Bact_Antivir_Def_Nuclease"/>
</dbReference>
<sequence>MRISSIRVLNYKCFFDTGEIALAPGFNVFVGRNDSGKSALVEALSLMQAAKPHRSLEMAPTPDALTSDVSTTILKYVLSPDELKTYFTRQRFITVPMRQAGVDSTTTAVYAAVESSGQFSASWSNQQPVSGGLTSLPRGEQGQYANYQNTKFPIGLELSFQGQQGGAVQDYSHALAISLRSQSYAFRAERMNVGQCGVGAKQYLEPNAANLPDVLNQLSSTNPARYERLMVHVRTIFPHITQVTAPVIPNGLVQILVWTVPVDTERVDLAVPLNESGTGIGQVLAMLYVVVTSDSPKVVVIDEPQSFLHPGAVRKLLEILRGYSQHQYVITTHSPVALTPTETDRLFLVRREASGSTVSPIDPDSQDDLRTSLADVGVRLGDVFGADSILWVEGKTEETCFPELIRHLGRTQLKGVQILGVVSTDELGAKLANRVYEIYSRLSGGATLLPPAVAFVFDREGRSESERTDIDRKSGGLVHWLPLRMYENYLLEPQSIASVMNSADTERATPVTADEVRTWLERQGGQKKYFAALDDLPAFGTTRWKEYVHGAKVLHDLFDEFTEVRLQYDKVKHGLMLTKCLIDQPTVEIRALAEYLSSLVAKQA</sequence>
<proteinExistence type="predicted"/>
<accession>A0ABQ1MBX5</accession>
<gene>
    <name evidence="3" type="ORF">GCM10011400_24200</name>
</gene>
<dbReference type="SUPFAM" id="SSF52540">
    <property type="entry name" value="P-loop containing nucleoside triphosphate hydrolases"/>
    <property type="match status" value="1"/>
</dbReference>
<feature type="domain" description="ATPase AAA-type core" evidence="2">
    <location>
        <begin position="269"/>
        <end position="338"/>
    </location>
</feature>